<evidence type="ECO:0000256" key="5">
    <source>
        <dbReference type="SAM" id="Phobius"/>
    </source>
</evidence>
<dbReference type="SUPFAM" id="SSF56784">
    <property type="entry name" value="HAD-like"/>
    <property type="match status" value="1"/>
</dbReference>
<dbReference type="PANTHER" id="PTHR43344">
    <property type="entry name" value="PHOSPHOSERINE PHOSPHATASE"/>
    <property type="match status" value="1"/>
</dbReference>
<evidence type="ECO:0000256" key="3">
    <source>
        <dbReference type="ARBA" id="ARBA00022801"/>
    </source>
</evidence>
<evidence type="ECO:0000313" key="6">
    <source>
        <dbReference type="EMBL" id="VBA56033.1"/>
    </source>
</evidence>
<dbReference type="Pfam" id="PF12710">
    <property type="entry name" value="HAD"/>
    <property type="match status" value="1"/>
</dbReference>
<dbReference type="InterPro" id="IPR006385">
    <property type="entry name" value="HAD_hydro_SerB1"/>
</dbReference>
<dbReference type="AlphaFoldDB" id="A0A498QZ78"/>
<dbReference type="GO" id="GO:0016787">
    <property type="term" value="F:hydrolase activity"/>
    <property type="evidence" value="ECO:0007669"/>
    <property type="project" value="UniProtKB-KW"/>
</dbReference>
<dbReference type="PANTHER" id="PTHR43344:SF13">
    <property type="entry name" value="PHOSPHATASE RV3661-RELATED"/>
    <property type="match status" value="1"/>
</dbReference>
<dbReference type="InterPro" id="IPR050582">
    <property type="entry name" value="HAD-like_SerB"/>
</dbReference>
<dbReference type="GO" id="GO:0046872">
    <property type="term" value="F:metal ion binding"/>
    <property type="evidence" value="ECO:0007669"/>
    <property type="project" value="UniProtKB-KW"/>
</dbReference>
<protein>
    <submittedName>
        <fullName evidence="6">Putative phosphatase</fullName>
        <ecNumber evidence="6">3.1.3.-</ecNumber>
    </submittedName>
</protein>
<evidence type="ECO:0000256" key="2">
    <source>
        <dbReference type="ARBA" id="ARBA00022723"/>
    </source>
</evidence>
<feature type="transmembrane region" description="Helical" evidence="5">
    <location>
        <begin position="305"/>
        <end position="328"/>
    </location>
</feature>
<keyword evidence="2" id="KW-0479">Metal-binding</keyword>
<evidence type="ECO:0000313" key="7">
    <source>
        <dbReference type="Proteomes" id="UP000268285"/>
    </source>
</evidence>
<keyword evidence="5" id="KW-1133">Transmembrane helix</keyword>
<keyword evidence="4" id="KW-0460">Magnesium</keyword>
<sequence>MAFTQVIAQAKKYGLSRVNVAAKVTTLVAIQPFGHKITAFRAPTYAGLVTVPDPAAQQQTSPQSADAPPPQLRTAAFFDLDKTIIAKSSTLAFSKPFFAQGLLNRRAVLKSSYAQFIFLLSGADHDQMDRMRVHMTNMCTGWDVEQVKSIVNETLHDIVTPLVFAEAADLIAAHKLCGRAVVVVSASGEEIVAPIARALGATHAMATRMVVQDGKYTGEVAFYCYGEGKVQAIRELASREGYPLEHCYAYSDSITDLPMLEAVGHPSVVNPDRGLRKLAIERGWQVLSFSRPVSLRDRIPAPSGAAIATTAAVGVSALAAGAVSYALLRRFAF</sequence>
<evidence type="ECO:0000256" key="4">
    <source>
        <dbReference type="ARBA" id="ARBA00022842"/>
    </source>
</evidence>
<dbReference type="EC" id="3.1.3.-" evidence="6"/>
<dbReference type="InterPro" id="IPR023214">
    <property type="entry name" value="HAD_sf"/>
</dbReference>
<dbReference type="NCBIfam" id="TIGR01488">
    <property type="entry name" value="HAD-SF-IB"/>
    <property type="match status" value="1"/>
</dbReference>
<evidence type="ECO:0000256" key="1">
    <source>
        <dbReference type="ARBA" id="ARBA00009184"/>
    </source>
</evidence>
<dbReference type="FunFam" id="1.20.1440.100:FF:000001">
    <property type="entry name" value="Inhibition of morphological differentiation protein"/>
    <property type="match status" value="1"/>
</dbReference>
<organism evidence="6 7">
    <name type="scientific">Mycobacterium pseudokansasii</name>
    <dbReference type="NCBI Taxonomy" id="2341080"/>
    <lineage>
        <taxon>Bacteria</taxon>
        <taxon>Bacillati</taxon>
        <taxon>Actinomycetota</taxon>
        <taxon>Actinomycetes</taxon>
        <taxon>Mycobacteriales</taxon>
        <taxon>Mycobacteriaceae</taxon>
        <taxon>Mycobacterium</taxon>
    </lineage>
</organism>
<dbReference type="EMBL" id="UPHU01000001">
    <property type="protein sequence ID" value="VBA56033.1"/>
    <property type="molecule type" value="Genomic_DNA"/>
</dbReference>
<gene>
    <name evidence="6" type="ORF">LAUMK142_05360</name>
</gene>
<keyword evidence="5" id="KW-0472">Membrane</keyword>
<dbReference type="CDD" id="cd02612">
    <property type="entry name" value="HAD_PGPPase"/>
    <property type="match status" value="1"/>
</dbReference>
<name>A0A498QZ78_9MYCO</name>
<keyword evidence="5" id="KW-0812">Transmembrane</keyword>
<reference evidence="6 7" key="1">
    <citation type="submission" date="2018-09" db="EMBL/GenBank/DDBJ databases">
        <authorList>
            <person name="Tagini F."/>
        </authorList>
    </citation>
    <scope>NUCLEOTIDE SEQUENCE [LARGE SCALE GENOMIC DNA]</scope>
    <source>
        <strain evidence="6 7">MK142</strain>
    </source>
</reference>
<dbReference type="FunFam" id="3.40.50.1000:FF:000025">
    <property type="entry name" value="HAD hydrolase, family IB"/>
    <property type="match status" value="1"/>
</dbReference>
<keyword evidence="3 6" id="KW-0378">Hydrolase</keyword>
<accession>A0A498QZ78</accession>
<dbReference type="InterPro" id="IPR036412">
    <property type="entry name" value="HAD-like_sf"/>
</dbReference>
<dbReference type="NCBIfam" id="TIGR01490">
    <property type="entry name" value="HAD-SF-IB-hyp1"/>
    <property type="match status" value="1"/>
</dbReference>
<dbReference type="Gene3D" id="3.40.50.1000">
    <property type="entry name" value="HAD superfamily/HAD-like"/>
    <property type="match status" value="1"/>
</dbReference>
<dbReference type="Proteomes" id="UP000268285">
    <property type="component" value="Unassembled WGS sequence"/>
</dbReference>
<comment type="similarity">
    <text evidence="1">Belongs to the HAD-like hydrolase superfamily. SerB family.</text>
</comment>
<proteinExistence type="inferred from homology"/>
<keyword evidence="7" id="KW-1185">Reference proteome</keyword>
<dbReference type="Gene3D" id="1.20.1440.100">
    <property type="entry name" value="SG protein - dephosphorylation function"/>
    <property type="match status" value="1"/>
</dbReference>